<dbReference type="Proteomes" id="UP000824469">
    <property type="component" value="Unassembled WGS sequence"/>
</dbReference>
<name>A0AA38FHS9_TAXCH</name>
<protein>
    <submittedName>
        <fullName evidence="1">Uncharacterized protein</fullName>
    </submittedName>
</protein>
<comment type="caution">
    <text evidence="1">The sequence shown here is derived from an EMBL/GenBank/DDBJ whole genome shotgun (WGS) entry which is preliminary data.</text>
</comment>
<feature type="non-terminal residue" evidence="1">
    <location>
        <position position="1"/>
    </location>
</feature>
<accession>A0AA38FHS9</accession>
<organism evidence="1 2">
    <name type="scientific">Taxus chinensis</name>
    <name type="common">Chinese yew</name>
    <name type="synonym">Taxus wallichiana var. chinensis</name>
    <dbReference type="NCBI Taxonomy" id="29808"/>
    <lineage>
        <taxon>Eukaryota</taxon>
        <taxon>Viridiplantae</taxon>
        <taxon>Streptophyta</taxon>
        <taxon>Embryophyta</taxon>
        <taxon>Tracheophyta</taxon>
        <taxon>Spermatophyta</taxon>
        <taxon>Pinopsida</taxon>
        <taxon>Pinidae</taxon>
        <taxon>Conifers II</taxon>
        <taxon>Cupressales</taxon>
        <taxon>Taxaceae</taxon>
        <taxon>Taxus</taxon>
    </lineage>
</organism>
<reference evidence="1 2" key="1">
    <citation type="journal article" date="2021" name="Nat. Plants">
        <title>The Taxus genome provides insights into paclitaxel biosynthesis.</title>
        <authorList>
            <person name="Xiong X."/>
            <person name="Gou J."/>
            <person name="Liao Q."/>
            <person name="Li Y."/>
            <person name="Zhou Q."/>
            <person name="Bi G."/>
            <person name="Li C."/>
            <person name="Du R."/>
            <person name="Wang X."/>
            <person name="Sun T."/>
            <person name="Guo L."/>
            <person name="Liang H."/>
            <person name="Lu P."/>
            <person name="Wu Y."/>
            <person name="Zhang Z."/>
            <person name="Ro D.K."/>
            <person name="Shang Y."/>
            <person name="Huang S."/>
            <person name="Yan J."/>
        </authorList>
    </citation>
    <scope>NUCLEOTIDE SEQUENCE [LARGE SCALE GENOMIC DNA]</scope>
    <source>
        <strain evidence="1">Ta-2019</strain>
    </source>
</reference>
<feature type="non-terminal residue" evidence="1">
    <location>
        <position position="81"/>
    </location>
</feature>
<gene>
    <name evidence="1" type="ORF">KI387_008027</name>
</gene>
<dbReference type="AlphaFoldDB" id="A0AA38FHS9"/>
<sequence>RPTSWEGDEEVVDTIGESDAKGMMNVVGVANINVVGSSWDTTSDRVEEHKVEIVLAEVNLGVRVGGIDTGMSYTNYPDEYQ</sequence>
<dbReference type="EMBL" id="JAHRHJ020000008">
    <property type="protein sequence ID" value="KAH9303623.1"/>
    <property type="molecule type" value="Genomic_DNA"/>
</dbReference>
<evidence type="ECO:0000313" key="2">
    <source>
        <dbReference type="Proteomes" id="UP000824469"/>
    </source>
</evidence>
<keyword evidence="2" id="KW-1185">Reference proteome</keyword>
<proteinExistence type="predicted"/>
<evidence type="ECO:0000313" key="1">
    <source>
        <dbReference type="EMBL" id="KAH9303623.1"/>
    </source>
</evidence>